<dbReference type="InterPro" id="IPR003251">
    <property type="entry name" value="Rr_diiron-bd_dom"/>
</dbReference>
<name>A0A0C2HSN2_9BACT</name>
<dbReference type="SUPFAM" id="SSF47240">
    <property type="entry name" value="Ferritin-like"/>
    <property type="match status" value="1"/>
</dbReference>
<dbReference type="GO" id="GO:0046872">
    <property type="term" value="F:metal ion binding"/>
    <property type="evidence" value="ECO:0007669"/>
    <property type="project" value="InterPro"/>
</dbReference>
<evidence type="ECO:0000313" key="2">
    <source>
        <dbReference type="EMBL" id="KIH77805.1"/>
    </source>
</evidence>
<dbReference type="CDD" id="cd01045">
    <property type="entry name" value="Ferritin_like_AB"/>
    <property type="match status" value="1"/>
</dbReference>
<dbReference type="PANTHER" id="PTHR33531:SF7">
    <property type="entry name" value="HYPOTHETICAL MEMBRANE PROTEIN, CONSERVED"/>
    <property type="match status" value="1"/>
</dbReference>
<comment type="caution">
    <text evidence="2">The sequence shown here is derived from an EMBL/GenBank/DDBJ whole genome shotgun (WGS) entry which is preliminary data.</text>
</comment>
<accession>A0A0C2HSN2</accession>
<protein>
    <recommendedName>
        <fullName evidence="1">Rubrerythrin diiron-binding domain-containing protein</fullName>
    </recommendedName>
</protein>
<organism evidence="2 3">
    <name type="scientific">Geoalkalibacter ferrihydriticus DSM 17813</name>
    <dbReference type="NCBI Taxonomy" id="1121915"/>
    <lineage>
        <taxon>Bacteria</taxon>
        <taxon>Pseudomonadati</taxon>
        <taxon>Thermodesulfobacteriota</taxon>
        <taxon>Desulfuromonadia</taxon>
        <taxon>Desulfuromonadales</taxon>
        <taxon>Geoalkalibacteraceae</taxon>
        <taxon>Geoalkalibacter</taxon>
    </lineage>
</organism>
<dbReference type="GO" id="GO:0016491">
    <property type="term" value="F:oxidoreductase activity"/>
    <property type="evidence" value="ECO:0007669"/>
    <property type="project" value="InterPro"/>
</dbReference>
<dbReference type="PANTHER" id="PTHR33531">
    <property type="entry name" value="RUBRERYTHRIN SUBFAMILY"/>
    <property type="match status" value="1"/>
</dbReference>
<sequence>MPQEFNMKEAIKTAVQTEKDVMDFYSRAAQITQNERGRKVFEQLAKEEKEHCSHFFKIYPGNDLGSFEQYIQSPPRKESAMLRNLEKALDENVHERRAMEIALKEEEDLARVLEGTATNIIDPAVRTVFDRMAKETRDHFAVIESEYARLMGMVHETDIDTYVRE</sequence>
<evidence type="ECO:0000259" key="1">
    <source>
        <dbReference type="Pfam" id="PF02915"/>
    </source>
</evidence>
<reference evidence="2 3" key="1">
    <citation type="submission" date="2014-12" db="EMBL/GenBank/DDBJ databases">
        <title>Genomes of Geoalkalibacter ferrihydriticus and Geoalkalibacter subterraneus, two haloalkaliphilic metal-reducing members of the Geobacteraceae.</title>
        <authorList>
            <person name="Badalamenti J.P."/>
            <person name="Torres C.I."/>
            <person name="Krajmalnik-Brown R."/>
            <person name="Bond D.R."/>
        </authorList>
    </citation>
    <scope>NUCLEOTIDE SEQUENCE [LARGE SCALE GENOMIC DNA]</scope>
    <source>
        <strain evidence="2 3">DSM 17813</strain>
    </source>
</reference>
<dbReference type="InterPro" id="IPR012347">
    <property type="entry name" value="Ferritin-like"/>
</dbReference>
<dbReference type="Proteomes" id="UP000035068">
    <property type="component" value="Unassembled WGS sequence"/>
</dbReference>
<dbReference type="Pfam" id="PF02915">
    <property type="entry name" value="Rubrerythrin"/>
    <property type="match status" value="1"/>
</dbReference>
<dbReference type="InterPro" id="IPR009078">
    <property type="entry name" value="Ferritin-like_SF"/>
</dbReference>
<dbReference type="EMBL" id="JWJD01000001">
    <property type="protein sequence ID" value="KIH77805.1"/>
    <property type="molecule type" value="Genomic_DNA"/>
</dbReference>
<feature type="domain" description="Rubrerythrin diiron-binding" evidence="1">
    <location>
        <begin position="9"/>
        <end position="140"/>
    </location>
</feature>
<dbReference type="AlphaFoldDB" id="A0A0C2HSN2"/>
<evidence type="ECO:0000313" key="3">
    <source>
        <dbReference type="Proteomes" id="UP000035068"/>
    </source>
</evidence>
<gene>
    <name evidence="2" type="ORF">GFER_03985</name>
</gene>
<keyword evidence="3" id="KW-1185">Reference proteome</keyword>
<dbReference type="Gene3D" id="1.20.1260.10">
    <property type="match status" value="1"/>
</dbReference>
<proteinExistence type="predicted"/>